<gene>
    <name evidence="1" type="ORF">HHX25_16145</name>
</gene>
<reference evidence="1 2" key="1">
    <citation type="submission" date="2020-04" db="EMBL/GenBank/DDBJ databases">
        <title>A Flavivirga sp. nov.</title>
        <authorList>
            <person name="Sun X."/>
        </authorList>
    </citation>
    <scope>NUCLEOTIDE SEQUENCE [LARGE SCALE GENOMIC DNA]</scope>
    <source>
        <strain evidence="1 2">Y03</strain>
    </source>
</reference>
<evidence type="ECO:0000313" key="1">
    <source>
        <dbReference type="EMBL" id="NMH89045.1"/>
    </source>
</evidence>
<keyword evidence="2" id="KW-1185">Reference proteome</keyword>
<dbReference type="Proteomes" id="UP000746690">
    <property type="component" value="Unassembled WGS sequence"/>
</dbReference>
<sequence length="293" mass="34697">MKKIILITIASVLLQSCMADMRTKMIKKDGISSLNVDKGKALVERTWRKHGFSKLSNHKVYSLTAKDTWRGLMGKMGKPWPEAKSKLKFKYAINTFDSQVAFLNGKRENTIAGLQSWQYYEQEQQKDLEFTKYDKRIAFGLSAYQYFFEMIDRLKRAPIISYAGEKKFNNIKYDLVFITWEHPKPHMEHDQYLLWIDKETQLLKYAVYSLRDNYLKMPGYKAFYGSIKFDDYKSINGILIPYKQTIFLNQPSKKDKRHIHQLIVEDFKFDDFDISELYPNPEIEKIGDKKIKK</sequence>
<accession>A0ABX1S1B2</accession>
<name>A0ABX1S1B2_9FLAO</name>
<dbReference type="EMBL" id="JABBHF010000010">
    <property type="protein sequence ID" value="NMH89045.1"/>
    <property type="molecule type" value="Genomic_DNA"/>
</dbReference>
<dbReference type="RefSeq" id="WP_169675656.1">
    <property type="nucleotide sequence ID" value="NZ_JABBHF010000010.1"/>
</dbReference>
<organism evidence="1 2">
    <name type="scientific">Flavivirga algicola</name>
    <dbReference type="NCBI Taxonomy" id="2729136"/>
    <lineage>
        <taxon>Bacteria</taxon>
        <taxon>Pseudomonadati</taxon>
        <taxon>Bacteroidota</taxon>
        <taxon>Flavobacteriia</taxon>
        <taxon>Flavobacteriales</taxon>
        <taxon>Flavobacteriaceae</taxon>
        <taxon>Flavivirga</taxon>
    </lineage>
</organism>
<comment type="caution">
    <text evidence="1">The sequence shown here is derived from an EMBL/GenBank/DDBJ whole genome shotgun (WGS) entry which is preliminary data.</text>
</comment>
<evidence type="ECO:0000313" key="2">
    <source>
        <dbReference type="Proteomes" id="UP000746690"/>
    </source>
</evidence>
<dbReference type="PROSITE" id="PS51257">
    <property type="entry name" value="PROKAR_LIPOPROTEIN"/>
    <property type="match status" value="1"/>
</dbReference>
<protein>
    <submittedName>
        <fullName evidence="1">Uncharacterized protein</fullName>
    </submittedName>
</protein>
<proteinExistence type="predicted"/>